<sequence length="102" mass="11426">MRLAVLTWPAGLMKDCHGCPGLQGYQTRPRLCIFTQPCIFHGKPKLLEKANARRTAHRMMAKKKRKGSDKKHKALTMTVMVTISSSGPEQQPHRANTLSSQV</sequence>
<name>A0A699ZPD6_HAELA</name>
<comment type="caution">
    <text evidence="2">The sequence shown here is derived from an EMBL/GenBank/DDBJ whole genome shotgun (WGS) entry which is preliminary data.</text>
</comment>
<evidence type="ECO:0000256" key="1">
    <source>
        <dbReference type="SAM" id="MobiDB-lite"/>
    </source>
</evidence>
<proteinExistence type="predicted"/>
<evidence type="ECO:0000313" key="2">
    <source>
        <dbReference type="EMBL" id="GFH17752.1"/>
    </source>
</evidence>
<feature type="non-terminal residue" evidence="2">
    <location>
        <position position="1"/>
    </location>
</feature>
<keyword evidence="3" id="KW-1185">Reference proteome</keyword>
<evidence type="ECO:0000313" key="3">
    <source>
        <dbReference type="Proteomes" id="UP000485058"/>
    </source>
</evidence>
<feature type="region of interest" description="Disordered" evidence="1">
    <location>
        <begin position="83"/>
        <end position="102"/>
    </location>
</feature>
<dbReference type="AlphaFoldDB" id="A0A699ZPD6"/>
<organism evidence="2 3">
    <name type="scientific">Haematococcus lacustris</name>
    <name type="common">Green alga</name>
    <name type="synonym">Haematococcus pluvialis</name>
    <dbReference type="NCBI Taxonomy" id="44745"/>
    <lineage>
        <taxon>Eukaryota</taxon>
        <taxon>Viridiplantae</taxon>
        <taxon>Chlorophyta</taxon>
        <taxon>core chlorophytes</taxon>
        <taxon>Chlorophyceae</taxon>
        <taxon>CS clade</taxon>
        <taxon>Chlamydomonadales</taxon>
        <taxon>Haematococcaceae</taxon>
        <taxon>Haematococcus</taxon>
    </lineage>
</organism>
<gene>
    <name evidence="2" type="ORF">HaLaN_14447</name>
</gene>
<accession>A0A699ZPD6</accession>
<feature type="non-terminal residue" evidence="2">
    <location>
        <position position="102"/>
    </location>
</feature>
<dbReference type="EMBL" id="BLLF01001196">
    <property type="protein sequence ID" value="GFH17752.1"/>
    <property type="molecule type" value="Genomic_DNA"/>
</dbReference>
<dbReference type="Proteomes" id="UP000485058">
    <property type="component" value="Unassembled WGS sequence"/>
</dbReference>
<reference evidence="2 3" key="1">
    <citation type="submission" date="2020-02" db="EMBL/GenBank/DDBJ databases">
        <title>Draft genome sequence of Haematococcus lacustris strain NIES-144.</title>
        <authorList>
            <person name="Morimoto D."/>
            <person name="Nakagawa S."/>
            <person name="Yoshida T."/>
            <person name="Sawayama S."/>
        </authorList>
    </citation>
    <scope>NUCLEOTIDE SEQUENCE [LARGE SCALE GENOMIC DNA]</scope>
    <source>
        <strain evidence="2 3">NIES-144</strain>
    </source>
</reference>
<protein>
    <submittedName>
        <fullName evidence="2">Uncharacterized protein</fullName>
    </submittedName>
</protein>